<proteinExistence type="predicted"/>
<evidence type="ECO:0008006" key="4">
    <source>
        <dbReference type="Google" id="ProtNLM"/>
    </source>
</evidence>
<dbReference type="Proteomes" id="UP000886817">
    <property type="component" value="Unassembled WGS sequence"/>
</dbReference>
<dbReference type="EMBL" id="DXEX01000178">
    <property type="protein sequence ID" value="HIX59689.1"/>
    <property type="molecule type" value="Genomic_DNA"/>
</dbReference>
<accession>A0A9D1WIQ2</accession>
<keyword evidence="1" id="KW-0812">Transmembrane</keyword>
<keyword evidence="1" id="KW-1133">Transmembrane helix</keyword>
<comment type="caution">
    <text evidence="2">The sequence shown here is derived from an EMBL/GenBank/DDBJ whole genome shotgun (WGS) entry which is preliminary data.</text>
</comment>
<name>A0A9D1WIQ2_9FIRM</name>
<evidence type="ECO:0000313" key="3">
    <source>
        <dbReference type="Proteomes" id="UP000886817"/>
    </source>
</evidence>
<evidence type="ECO:0000256" key="1">
    <source>
        <dbReference type="SAM" id="Phobius"/>
    </source>
</evidence>
<organism evidence="2 3">
    <name type="scientific">Candidatus Blautia gallistercoris</name>
    <dbReference type="NCBI Taxonomy" id="2838490"/>
    <lineage>
        <taxon>Bacteria</taxon>
        <taxon>Bacillati</taxon>
        <taxon>Bacillota</taxon>
        <taxon>Clostridia</taxon>
        <taxon>Lachnospirales</taxon>
        <taxon>Lachnospiraceae</taxon>
        <taxon>Blautia</taxon>
    </lineage>
</organism>
<reference evidence="2" key="2">
    <citation type="submission" date="2021-04" db="EMBL/GenBank/DDBJ databases">
        <authorList>
            <person name="Gilroy R."/>
        </authorList>
    </citation>
    <scope>NUCLEOTIDE SEQUENCE</scope>
    <source>
        <strain evidence="2">ChiSjej1B19-8411</strain>
    </source>
</reference>
<keyword evidence="1" id="KW-0472">Membrane</keyword>
<dbReference type="SUPFAM" id="SSF102414">
    <property type="entry name" value="Alpha-2,3/8-sialyltransferase CstII"/>
    <property type="match status" value="1"/>
</dbReference>
<evidence type="ECO:0000313" key="2">
    <source>
        <dbReference type="EMBL" id="HIX59689.1"/>
    </source>
</evidence>
<dbReference type="AlphaFoldDB" id="A0A9D1WIQ2"/>
<protein>
    <recommendedName>
        <fullName evidence="4">DUF115 domain-containing protein</fullName>
    </recommendedName>
</protein>
<sequence>MKETIKQWIKPIYNLGKQMDYSIVGSLRERGLLLNDNFRRLRSYQDRHKGQRCFLVGTGPSLTAVDLDRIAGVDGFGCNMLYKMFDQTVWRPNYYCMTDRVYARYQSQEMLTHVHVPVFTPRSTMQRMPAAGEQVIYVNDIYDYRTYRPRGKMLSYCWLKASVMLFMLEMAIYMGYEEIYLLGVDCSNTYAANGHFTGDYVKKETKSAEQSRMERDLKQGKLTPEEMWAHNYRRNIEAYEEIKKLADRRGVRICNATRGGNLEVFPRVVLEDIV</sequence>
<reference evidence="2" key="1">
    <citation type="journal article" date="2021" name="PeerJ">
        <title>Extensive microbial diversity within the chicken gut microbiome revealed by metagenomics and culture.</title>
        <authorList>
            <person name="Gilroy R."/>
            <person name="Ravi A."/>
            <person name="Getino M."/>
            <person name="Pursley I."/>
            <person name="Horton D.L."/>
            <person name="Alikhan N.F."/>
            <person name="Baker D."/>
            <person name="Gharbi K."/>
            <person name="Hall N."/>
            <person name="Watson M."/>
            <person name="Adriaenssens E.M."/>
            <person name="Foster-Nyarko E."/>
            <person name="Jarju S."/>
            <person name="Secka A."/>
            <person name="Antonio M."/>
            <person name="Oren A."/>
            <person name="Chaudhuri R.R."/>
            <person name="La Ragione R."/>
            <person name="Hildebrand F."/>
            <person name="Pallen M.J."/>
        </authorList>
    </citation>
    <scope>NUCLEOTIDE SEQUENCE</scope>
    <source>
        <strain evidence="2">ChiSjej1B19-8411</strain>
    </source>
</reference>
<gene>
    <name evidence="2" type="ORF">IAA45_08245</name>
</gene>
<dbReference type="InterPro" id="IPR036715">
    <property type="entry name" value="A-2_3-sialylTrfase_sf"/>
</dbReference>
<dbReference type="Gene3D" id="3.90.1480.10">
    <property type="entry name" value="Alpha-2,3-sialyltransferase"/>
    <property type="match status" value="1"/>
</dbReference>
<feature type="transmembrane region" description="Helical" evidence="1">
    <location>
        <begin position="157"/>
        <end position="176"/>
    </location>
</feature>